<proteinExistence type="inferred from homology"/>
<dbReference type="InterPro" id="IPR035904">
    <property type="entry name" value="Chorismate_synth_AroC_sf"/>
</dbReference>
<keyword evidence="5" id="KW-0057">Aromatic amino acid biosynthesis</keyword>
<dbReference type="OrthoDB" id="1721239at2759"/>
<dbReference type="PROSITE" id="PS00789">
    <property type="entry name" value="CHORISMATE_SYNTHASE_3"/>
    <property type="match status" value="1"/>
</dbReference>
<dbReference type="HAMAP" id="MF_00300">
    <property type="entry name" value="Chorismate_synth"/>
    <property type="match status" value="1"/>
</dbReference>
<evidence type="ECO:0000256" key="7">
    <source>
        <dbReference type="SAM" id="MobiDB-lite"/>
    </source>
</evidence>
<dbReference type="GO" id="GO:0010181">
    <property type="term" value="F:FMN binding"/>
    <property type="evidence" value="ECO:0007669"/>
    <property type="project" value="TreeGrafter"/>
</dbReference>
<dbReference type="GO" id="GO:0009073">
    <property type="term" value="P:aromatic amino acid family biosynthetic process"/>
    <property type="evidence" value="ECO:0007669"/>
    <property type="project" value="UniProtKB-KW"/>
</dbReference>
<name>A0A2A9M2N5_BESBE</name>
<keyword evidence="9" id="KW-1185">Reference proteome</keyword>
<dbReference type="KEGG" id="bbes:BESB_013600"/>
<comment type="similarity">
    <text evidence="2">Belongs to the chorismate synthase family.</text>
</comment>
<dbReference type="AlphaFoldDB" id="A0A2A9M2N5"/>
<dbReference type="PROSITE" id="PS00787">
    <property type="entry name" value="CHORISMATE_SYNTHASE_1"/>
    <property type="match status" value="1"/>
</dbReference>
<reference evidence="8 9" key="1">
    <citation type="submission" date="2017-09" db="EMBL/GenBank/DDBJ databases">
        <title>Genome sequencing of Besnoitia besnoiti strain Bb-Ger1.</title>
        <authorList>
            <person name="Schares G."/>
            <person name="Venepally P."/>
            <person name="Lorenzi H.A."/>
        </authorList>
    </citation>
    <scope>NUCLEOTIDE SEQUENCE [LARGE SCALE GENOMIC DNA]</scope>
    <source>
        <strain evidence="8 9">Bb-Ger1</strain>
    </source>
</reference>
<dbReference type="SUPFAM" id="SSF103263">
    <property type="entry name" value="Chorismate synthase, AroC"/>
    <property type="match status" value="1"/>
</dbReference>
<gene>
    <name evidence="8" type="ORF">BESB_013600</name>
</gene>
<dbReference type="PANTHER" id="PTHR21085:SF0">
    <property type="entry name" value="CHORISMATE SYNTHASE"/>
    <property type="match status" value="1"/>
</dbReference>
<evidence type="ECO:0000256" key="3">
    <source>
        <dbReference type="ARBA" id="ARBA00013036"/>
    </source>
</evidence>
<evidence type="ECO:0000256" key="4">
    <source>
        <dbReference type="ARBA" id="ARBA00022605"/>
    </source>
</evidence>
<dbReference type="GO" id="GO:0005829">
    <property type="term" value="C:cytosol"/>
    <property type="evidence" value="ECO:0007669"/>
    <property type="project" value="TreeGrafter"/>
</dbReference>
<evidence type="ECO:0000256" key="5">
    <source>
        <dbReference type="ARBA" id="ARBA00023141"/>
    </source>
</evidence>
<dbReference type="RefSeq" id="XP_029216757.1">
    <property type="nucleotide sequence ID" value="XM_029360090.1"/>
</dbReference>
<dbReference type="InterPro" id="IPR020541">
    <property type="entry name" value="Chorismate_synthase_CS"/>
</dbReference>
<keyword evidence="6" id="KW-0456">Lyase</keyword>
<dbReference type="GeneID" id="40306422"/>
<feature type="compositionally biased region" description="Low complexity" evidence="7">
    <location>
        <begin position="349"/>
        <end position="358"/>
    </location>
</feature>
<dbReference type="CDD" id="cd07304">
    <property type="entry name" value="Chorismate_synthase"/>
    <property type="match status" value="1"/>
</dbReference>
<dbReference type="GO" id="GO:0004107">
    <property type="term" value="F:chorismate synthase activity"/>
    <property type="evidence" value="ECO:0007669"/>
    <property type="project" value="UniProtKB-EC"/>
</dbReference>
<evidence type="ECO:0000256" key="6">
    <source>
        <dbReference type="ARBA" id="ARBA00023239"/>
    </source>
</evidence>
<evidence type="ECO:0000313" key="9">
    <source>
        <dbReference type="Proteomes" id="UP000224006"/>
    </source>
</evidence>
<dbReference type="GO" id="GO:0008652">
    <property type="term" value="P:amino acid biosynthetic process"/>
    <property type="evidence" value="ECO:0007669"/>
    <property type="project" value="UniProtKB-KW"/>
</dbReference>
<feature type="region of interest" description="Disordered" evidence="7">
    <location>
        <begin position="38"/>
        <end position="59"/>
    </location>
</feature>
<dbReference type="STRING" id="94643.A0A2A9M2N5"/>
<sequence>MSSFGAALRVSTFGESHGSAVGCIIDGLPPRLPLSVEDVQPQLNRRRPGQGPVSTQRAERDRAHILSGVEDGYTLGSPVAILVWNEDRRPEDYGGLCTLPRPGHGDFAYHAKYHIHARSGGGRSSARETLARVAAGAVVEKWLRRDYGTTVTAWVCQVGDVAVPDALRRKWRQTPPTREAVDSLGRVRVSLDGATYLDAEGRLYDAEGQAITQQDEIARRRRLFGRTAGAPAEGETVVDTRCPCASTAVKMVIKIKQIRELGDSIGGCVSCAIVQPPVGLGEPCFDKVEAELAKAMMSLPATKGFEIGQGFASVTMRGSEHNDPFVPTAMTARRTPQLVASPDPPPCCSPAQASTSAPRSPRCPLPSGAELRLRCGSNNAGGTLAGITSGENILFRVAFKPVSSIGMVQETADFTGEVQQLAVKGRHDPCVLPRAPPLVESMAALVVGDLCMRQRAREGPQPLFVLRPEDGRSTC</sequence>
<dbReference type="Proteomes" id="UP000224006">
    <property type="component" value="Chromosome IX"/>
</dbReference>
<evidence type="ECO:0000256" key="1">
    <source>
        <dbReference type="ARBA" id="ARBA00005044"/>
    </source>
</evidence>
<dbReference type="PROSITE" id="PS00788">
    <property type="entry name" value="CHORISMATE_SYNTHASE_2"/>
    <property type="match status" value="1"/>
</dbReference>
<dbReference type="GO" id="GO:0009423">
    <property type="term" value="P:chorismate biosynthetic process"/>
    <property type="evidence" value="ECO:0007669"/>
    <property type="project" value="UniProtKB-UniPathway"/>
</dbReference>
<dbReference type="EC" id="4.2.3.5" evidence="3"/>
<dbReference type="Pfam" id="PF01264">
    <property type="entry name" value="Chorismate_synt"/>
    <property type="match status" value="1"/>
</dbReference>
<dbReference type="EMBL" id="NWUJ01000010">
    <property type="protein sequence ID" value="PFH32748.1"/>
    <property type="molecule type" value="Genomic_DNA"/>
</dbReference>
<accession>A0A2A9M2N5</accession>
<feature type="region of interest" description="Disordered" evidence="7">
    <location>
        <begin position="337"/>
        <end position="363"/>
    </location>
</feature>
<dbReference type="InterPro" id="IPR000453">
    <property type="entry name" value="Chorismate_synth"/>
</dbReference>
<evidence type="ECO:0000256" key="2">
    <source>
        <dbReference type="ARBA" id="ARBA00008014"/>
    </source>
</evidence>
<dbReference type="Gene3D" id="3.60.150.10">
    <property type="entry name" value="Chorismate synthase AroC"/>
    <property type="match status" value="2"/>
</dbReference>
<comment type="caution">
    <text evidence="8">The sequence shown here is derived from an EMBL/GenBank/DDBJ whole genome shotgun (WGS) entry which is preliminary data.</text>
</comment>
<comment type="pathway">
    <text evidence="1">Metabolic intermediate biosynthesis; chorismate biosynthesis; chorismate from D-erythrose 4-phosphate and phosphoenolpyruvate: step 7/7.</text>
</comment>
<evidence type="ECO:0000313" key="8">
    <source>
        <dbReference type="EMBL" id="PFH32748.1"/>
    </source>
</evidence>
<dbReference type="UniPathway" id="UPA00053">
    <property type="reaction ID" value="UER00090"/>
</dbReference>
<protein>
    <recommendedName>
        <fullName evidence="3">chorismate synthase</fullName>
        <ecNumber evidence="3">4.2.3.5</ecNumber>
    </recommendedName>
</protein>
<dbReference type="PANTHER" id="PTHR21085">
    <property type="entry name" value="CHORISMATE SYNTHASE"/>
    <property type="match status" value="1"/>
</dbReference>
<dbReference type="VEuPathDB" id="ToxoDB:BESB_013600"/>
<organism evidence="8 9">
    <name type="scientific">Besnoitia besnoiti</name>
    <name type="common">Apicomplexan protozoan</name>
    <dbReference type="NCBI Taxonomy" id="94643"/>
    <lineage>
        <taxon>Eukaryota</taxon>
        <taxon>Sar</taxon>
        <taxon>Alveolata</taxon>
        <taxon>Apicomplexa</taxon>
        <taxon>Conoidasida</taxon>
        <taxon>Coccidia</taxon>
        <taxon>Eucoccidiorida</taxon>
        <taxon>Eimeriorina</taxon>
        <taxon>Sarcocystidae</taxon>
        <taxon>Besnoitia</taxon>
    </lineage>
</organism>
<keyword evidence="4" id="KW-0028">Amino-acid biosynthesis</keyword>